<reference evidence="2" key="1">
    <citation type="submission" date="2020-05" db="EMBL/GenBank/DDBJ databases">
        <authorList>
            <person name="Rincon C."/>
            <person name="Sanders R I."/>
            <person name="Robbins C."/>
            <person name="Chaturvedi A."/>
        </authorList>
    </citation>
    <scope>NUCLEOTIDE SEQUENCE</scope>
    <source>
        <strain evidence="2">CHB12</strain>
    </source>
</reference>
<proteinExistence type="predicted"/>
<feature type="compositionally biased region" description="Basic and acidic residues" evidence="1">
    <location>
        <begin position="257"/>
        <end position="267"/>
    </location>
</feature>
<gene>
    <name evidence="2" type="ORF">CHRIB12_LOCUS12725</name>
</gene>
<dbReference type="AlphaFoldDB" id="A0A915ZDU8"/>
<sequence length="294" mass="33697">MKIEANVPAIFKVPEGLDYANICKICINKYEASTKVPIVATEGKINVVNVADEEIDNSIQKPIIISEDENPKTDYITLVCFNQFQQPRKKIDGALNIPYNLNEVKNFGNIEEEILSRKLPEVWLNSDESVLAFVNSVKCRKSTQLCVYQEIEIKRKQPTYEDNSSKRFRTLETDNTTISALENAKRKIYENAKKCDFHIQGCLQSEDGRHLKLSGEMITMWARSMVAQMPGVNEITPPTHPMFDRSKYRFPTSRRNPQSDRDIDAKGAPDNCRFTLKSSLESDARRFFTRTSNE</sequence>
<feature type="region of interest" description="Disordered" evidence="1">
    <location>
        <begin position="249"/>
        <end position="270"/>
    </location>
</feature>
<protein>
    <submittedName>
        <fullName evidence="2">Uncharacterized protein</fullName>
    </submittedName>
</protein>
<dbReference type="VEuPathDB" id="FungiDB:RhiirFUN_020132"/>
<name>A0A915ZDU8_9GLOM</name>
<dbReference type="OrthoDB" id="10274661at2759"/>
<evidence type="ECO:0000313" key="3">
    <source>
        <dbReference type="Proteomes" id="UP000684084"/>
    </source>
</evidence>
<accession>A0A915ZDU8</accession>
<evidence type="ECO:0000256" key="1">
    <source>
        <dbReference type="SAM" id="MobiDB-lite"/>
    </source>
</evidence>
<dbReference type="EMBL" id="CAGKOT010000028">
    <property type="protein sequence ID" value="CAB5370655.1"/>
    <property type="molecule type" value="Genomic_DNA"/>
</dbReference>
<dbReference type="Proteomes" id="UP000684084">
    <property type="component" value="Unassembled WGS sequence"/>
</dbReference>
<organism evidence="2 3">
    <name type="scientific">Rhizophagus irregularis</name>
    <dbReference type="NCBI Taxonomy" id="588596"/>
    <lineage>
        <taxon>Eukaryota</taxon>
        <taxon>Fungi</taxon>
        <taxon>Fungi incertae sedis</taxon>
        <taxon>Mucoromycota</taxon>
        <taxon>Glomeromycotina</taxon>
        <taxon>Glomeromycetes</taxon>
        <taxon>Glomerales</taxon>
        <taxon>Glomeraceae</taxon>
        <taxon>Rhizophagus</taxon>
    </lineage>
</organism>
<comment type="caution">
    <text evidence="2">The sequence shown here is derived from an EMBL/GenBank/DDBJ whole genome shotgun (WGS) entry which is preliminary data.</text>
</comment>
<evidence type="ECO:0000313" key="2">
    <source>
        <dbReference type="EMBL" id="CAB5370655.1"/>
    </source>
</evidence>